<dbReference type="FunFam" id="3.30.70.100:FF:000033">
    <property type="entry name" value="Copper-transporting ATPase HMA5"/>
    <property type="match status" value="1"/>
</dbReference>
<gene>
    <name evidence="5" type="ORF">F0562_011493</name>
</gene>
<dbReference type="PRINTS" id="PR00942">
    <property type="entry name" value="CUATPASEI"/>
</dbReference>
<dbReference type="InterPro" id="IPR006121">
    <property type="entry name" value="HMA_dom"/>
</dbReference>
<keyword evidence="6" id="KW-1185">Reference proteome</keyword>
<evidence type="ECO:0000256" key="2">
    <source>
        <dbReference type="ARBA" id="ARBA00022723"/>
    </source>
</evidence>
<dbReference type="GO" id="GO:0016020">
    <property type="term" value="C:membrane"/>
    <property type="evidence" value="ECO:0007669"/>
    <property type="project" value="UniProtKB-SubCell"/>
</dbReference>
<dbReference type="SUPFAM" id="SSF55008">
    <property type="entry name" value="HMA, heavy metal-associated domain"/>
    <property type="match status" value="2"/>
</dbReference>
<evidence type="ECO:0000313" key="6">
    <source>
        <dbReference type="Proteomes" id="UP000325577"/>
    </source>
</evidence>
<protein>
    <recommendedName>
        <fullName evidence="4">HMA domain-containing protein</fullName>
    </recommendedName>
</protein>
<dbReference type="PROSITE" id="PS01047">
    <property type="entry name" value="HMA_1"/>
    <property type="match status" value="1"/>
</dbReference>
<feature type="domain" description="HMA" evidence="4">
    <location>
        <begin position="111"/>
        <end position="177"/>
    </location>
</feature>
<keyword evidence="3" id="KW-0472">Membrane</keyword>
<dbReference type="GO" id="GO:0046872">
    <property type="term" value="F:metal ion binding"/>
    <property type="evidence" value="ECO:0007669"/>
    <property type="project" value="UniProtKB-KW"/>
</dbReference>
<evidence type="ECO:0000256" key="1">
    <source>
        <dbReference type="ARBA" id="ARBA00004170"/>
    </source>
</evidence>
<dbReference type="Gene3D" id="3.30.70.100">
    <property type="match status" value="2"/>
</dbReference>
<dbReference type="InterPro" id="IPR036163">
    <property type="entry name" value="HMA_dom_sf"/>
</dbReference>
<dbReference type="Proteomes" id="UP000325577">
    <property type="component" value="Linkage Group LG5"/>
</dbReference>
<evidence type="ECO:0000259" key="4">
    <source>
        <dbReference type="PROSITE" id="PS50846"/>
    </source>
</evidence>
<dbReference type="PANTHER" id="PTHR46594">
    <property type="entry name" value="P-TYPE CATION-TRANSPORTING ATPASE"/>
    <property type="match status" value="1"/>
</dbReference>
<keyword evidence="3" id="KW-1133">Transmembrane helix</keyword>
<dbReference type="CDD" id="cd00371">
    <property type="entry name" value="HMA"/>
    <property type="match status" value="1"/>
</dbReference>
<sequence>MFFPNFVNEETIRETIENVGFQATLIEEEMNEKSNQVCRIRIKGMTCTSCSTALESALHVLPGVHKAQVALATEEAEVHYDPKILSYNQLLEAIEDTGFEAILISTGDDRSKIQLRIDGVRTDNSMRMIENSLQALPGVQDIDIDPELKKFSLSYKPDMTGPRNFIQVIESTGPGRFKAMIFPEGGGRDSHRQEEIKQYYRSFLWSLVFTIPVFLTSMVFMYIPGLKHGLDTKIINMLSLGEILRWVLSTPVQFIIGKRFYIGSYKALRHGYANMDVLIA</sequence>
<evidence type="ECO:0000256" key="3">
    <source>
        <dbReference type="SAM" id="Phobius"/>
    </source>
</evidence>
<name>A0A5J4ZQU1_9ASTE</name>
<accession>A0A5J4ZQU1</accession>
<feature type="transmembrane region" description="Helical" evidence="3">
    <location>
        <begin position="202"/>
        <end position="223"/>
    </location>
</feature>
<organism evidence="5 6">
    <name type="scientific">Nyssa sinensis</name>
    <dbReference type="NCBI Taxonomy" id="561372"/>
    <lineage>
        <taxon>Eukaryota</taxon>
        <taxon>Viridiplantae</taxon>
        <taxon>Streptophyta</taxon>
        <taxon>Embryophyta</taxon>
        <taxon>Tracheophyta</taxon>
        <taxon>Spermatophyta</taxon>
        <taxon>Magnoliopsida</taxon>
        <taxon>eudicotyledons</taxon>
        <taxon>Gunneridae</taxon>
        <taxon>Pentapetalae</taxon>
        <taxon>asterids</taxon>
        <taxon>Cornales</taxon>
        <taxon>Nyssaceae</taxon>
        <taxon>Nyssa</taxon>
    </lineage>
</organism>
<dbReference type="PANTHER" id="PTHR46594:SF4">
    <property type="entry name" value="P-TYPE CATION-TRANSPORTING ATPASE"/>
    <property type="match status" value="1"/>
</dbReference>
<proteinExistence type="predicted"/>
<reference evidence="5 6" key="1">
    <citation type="submission" date="2019-09" db="EMBL/GenBank/DDBJ databases">
        <title>A chromosome-level genome assembly of the Chinese tupelo Nyssa sinensis.</title>
        <authorList>
            <person name="Yang X."/>
            <person name="Kang M."/>
            <person name="Yang Y."/>
            <person name="Xiong H."/>
            <person name="Wang M."/>
            <person name="Zhang Z."/>
            <person name="Wang Z."/>
            <person name="Wu H."/>
            <person name="Ma T."/>
            <person name="Liu J."/>
            <person name="Xi Z."/>
        </authorList>
    </citation>
    <scope>NUCLEOTIDE SEQUENCE [LARGE SCALE GENOMIC DNA]</scope>
    <source>
        <strain evidence="5">J267</strain>
        <tissue evidence="5">Leaf</tissue>
    </source>
</reference>
<dbReference type="OrthoDB" id="432719at2759"/>
<keyword evidence="3" id="KW-0812">Transmembrane</keyword>
<keyword evidence="2" id="KW-0479">Metal-binding</keyword>
<dbReference type="PROSITE" id="PS50846">
    <property type="entry name" value="HMA_2"/>
    <property type="match status" value="2"/>
</dbReference>
<feature type="domain" description="HMA" evidence="4">
    <location>
        <begin position="36"/>
        <end position="102"/>
    </location>
</feature>
<dbReference type="EMBL" id="CM018048">
    <property type="protein sequence ID" value="KAA8520820.1"/>
    <property type="molecule type" value="Genomic_DNA"/>
</dbReference>
<dbReference type="Pfam" id="PF00403">
    <property type="entry name" value="HMA"/>
    <property type="match status" value="2"/>
</dbReference>
<dbReference type="GO" id="GO:0009626">
    <property type="term" value="P:plant-type hypersensitive response"/>
    <property type="evidence" value="ECO:0007669"/>
    <property type="project" value="UniProtKB-KW"/>
</dbReference>
<dbReference type="InterPro" id="IPR017969">
    <property type="entry name" value="Heavy-metal-associated_CS"/>
</dbReference>
<comment type="subcellular location">
    <subcellularLocation>
        <location evidence="1">Membrane</location>
        <topology evidence="1">Peripheral membrane protein</topology>
    </subcellularLocation>
</comment>
<evidence type="ECO:0000313" key="5">
    <source>
        <dbReference type="EMBL" id="KAA8520820.1"/>
    </source>
</evidence>
<dbReference type="AlphaFoldDB" id="A0A5J4ZQU1"/>
<feature type="transmembrane region" description="Helical" evidence="3">
    <location>
        <begin position="243"/>
        <end position="261"/>
    </location>
</feature>